<gene>
    <name evidence="10" type="ORF">Q5761_03105</name>
</gene>
<evidence type="ECO:0000256" key="5">
    <source>
        <dbReference type="ARBA" id="ARBA00022692"/>
    </source>
</evidence>
<feature type="transmembrane region" description="Helical" evidence="8">
    <location>
        <begin position="216"/>
        <end position="236"/>
    </location>
</feature>
<keyword evidence="2" id="KW-1003">Cell membrane</keyword>
<comment type="subcellular location">
    <subcellularLocation>
        <location evidence="1">Cell membrane</location>
        <topology evidence="1">Multi-pass membrane protein</topology>
    </subcellularLocation>
</comment>
<keyword evidence="11" id="KW-1185">Reference proteome</keyword>
<sequence>MAETGNRVRRARIALVAIIGLALALRLGLAAYLRPVPISDFKAYWNIAVDLARGEGYVTKEGEPSAYRPIGYPLLLSLVVRLFGEDWWYAIVVQALMGTGVVLATYWLTTRLFGTTAGLAAAALTAIMPDHLLWSTVLDSEVPFMVWMLLGVALWVPPRGAAGFVPSLGTLVVSGVFLGLAALTRPVMLPAAGVFFVYAMLCARDGWRSLATWRRAVTGTAAVVLGMALVVAPWTVRNYVALGAFVPVSTNGGVNLWQGNNPDANGAFFWPTDPARNPLSGVRDEVERDRLGRRLALQWIRENPLDFARLGLTKWRHLLTDVRTAPNFAIRKASRPVPSVVRRHVYTVLQWALNILLALTVAGLLTWLGRGWKHPAGELARTSLPALFLLYMLALHFVFPAWDRFRFPFTPFMLALAGLALAAPIEALRSRRDVRRAPV</sequence>
<reference evidence="10 11" key="1">
    <citation type="submission" date="2023-08" db="EMBL/GenBank/DDBJ databases">
        <title>Genome sequence of Thermaerobacter compostii strain Ins1, a spore-forming filamentous bacterium isolated from a deep geothermal reservoir.</title>
        <authorList>
            <person name="Bregnard D."/>
            <person name="Gonzalez D."/>
            <person name="Junier P."/>
        </authorList>
    </citation>
    <scope>NUCLEOTIDE SEQUENCE [LARGE SCALE GENOMIC DNA]</scope>
    <source>
        <strain evidence="10 11">Ins1</strain>
    </source>
</reference>
<evidence type="ECO:0000259" key="9">
    <source>
        <dbReference type="Pfam" id="PF13231"/>
    </source>
</evidence>
<feature type="transmembrane region" description="Helical" evidence="8">
    <location>
        <begin position="87"/>
        <end position="108"/>
    </location>
</feature>
<feature type="transmembrane region" description="Helical" evidence="8">
    <location>
        <begin position="405"/>
        <end position="425"/>
    </location>
</feature>
<keyword evidence="7 8" id="KW-0472">Membrane</keyword>
<evidence type="ECO:0000256" key="8">
    <source>
        <dbReference type="SAM" id="Phobius"/>
    </source>
</evidence>
<evidence type="ECO:0000256" key="3">
    <source>
        <dbReference type="ARBA" id="ARBA00022676"/>
    </source>
</evidence>
<dbReference type="GO" id="GO:0016757">
    <property type="term" value="F:glycosyltransferase activity"/>
    <property type="evidence" value="ECO:0007669"/>
    <property type="project" value="UniProtKB-KW"/>
</dbReference>
<dbReference type="Pfam" id="PF13231">
    <property type="entry name" value="PMT_2"/>
    <property type="match status" value="1"/>
</dbReference>
<accession>A0ABZ0QT69</accession>
<evidence type="ECO:0000256" key="6">
    <source>
        <dbReference type="ARBA" id="ARBA00022989"/>
    </source>
</evidence>
<feature type="transmembrane region" description="Helical" evidence="8">
    <location>
        <begin position="348"/>
        <end position="367"/>
    </location>
</feature>
<evidence type="ECO:0000256" key="4">
    <source>
        <dbReference type="ARBA" id="ARBA00022679"/>
    </source>
</evidence>
<dbReference type="Proteomes" id="UP001304683">
    <property type="component" value="Chromosome"/>
</dbReference>
<evidence type="ECO:0000256" key="2">
    <source>
        <dbReference type="ARBA" id="ARBA00022475"/>
    </source>
</evidence>
<protein>
    <submittedName>
        <fullName evidence="10">Glycosyltransferase family 39 protein</fullName>
        <ecNumber evidence="10">2.4.-.-</ecNumber>
    </submittedName>
</protein>
<feature type="transmembrane region" description="Helical" evidence="8">
    <location>
        <begin position="115"/>
        <end position="134"/>
    </location>
</feature>
<dbReference type="PANTHER" id="PTHR33908">
    <property type="entry name" value="MANNOSYLTRANSFERASE YKCB-RELATED"/>
    <property type="match status" value="1"/>
</dbReference>
<feature type="transmembrane region" description="Helical" evidence="8">
    <location>
        <begin position="187"/>
        <end position="204"/>
    </location>
</feature>
<evidence type="ECO:0000313" key="11">
    <source>
        <dbReference type="Proteomes" id="UP001304683"/>
    </source>
</evidence>
<keyword evidence="5 8" id="KW-0812">Transmembrane</keyword>
<dbReference type="EMBL" id="CP132508">
    <property type="protein sequence ID" value="WPD19670.1"/>
    <property type="molecule type" value="Genomic_DNA"/>
</dbReference>
<evidence type="ECO:0000256" key="1">
    <source>
        <dbReference type="ARBA" id="ARBA00004651"/>
    </source>
</evidence>
<keyword evidence="3 10" id="KW-0328">Glycosyltransferase</keyword>
<dbReference type="RefSeq" id="WP_318751161.1">
    <property type="nucleotide sequence ID" value="NZ_CP132508.1"/>
</dbReference>
<dbReference type="PANTHER" id="PTHR33908:SF11">
    <property type="entry name" value="MEMBRANE PROTEIN"/>
    <property type="match status" value="1"/>
</dbReference>
<evidence type="ECO:0000313" key="10">
    <source>
        <dbReference type="EMBL" id="WPD19670.1"/>
    </source>
</evidence>
<feature type="transmembrane region" description="Helical" evidence="8">
    <location>
        <begin position="379"/>
        <end position="399"/>
    </location>
</feature>
<name>A0ABZ0QT69_9FIRM</name>
<dbReference type="InterPro" id="IPR038731">
    <property type="entry name" value="RgtA/B/C-like"/>
</dbReference>
<keyword evidence="6 8" id="KW-1133">Transmembrane helix</keyword>
<organism evidence="10 11">
    <name type="scientific">Thermaerobacter composti</name>
    <dbReference type="NCBI Taxonomy" id="554949"/>
    <lineage>
        <taxon>Bacteria</taxon>
        <taxon>Bacillati</taxon>
        <taxon>Bacillota</taxon>
        <taxon>Clostridia</taxon>
        <taxon>Eubacteriales</taxon>
        <taxon>Clostridiales Family XVII. Incertae Sedis</taxon>
        <taxon>Thermaerobacter</taxon>
    </lineage>
</organism>
<evidence type="ECO:0000256" key="7">
    <source>
        <dbReference type="ARBA" id="ARBA00023136"/>
    </source>
</evidence>
<feature type="domain" description="Glycosyltransferase RgtA/B/C/D-like" evidence="9">
    <location>
        <begin position="68"/>
        <end position="234"/>
    </location>
</feature>
<keyword evidence="4 10" id="KW-0808">Transferase</keyword>
<dbReference type="EC" id="2.4.-.-" evidence="10"/>
<dbReference type="InterPro" id="IPR050297">
    <property type="entry name" value="LipidA_mod_glycosyltrf_83"/>
</dbReference>
<proteinExistence type="predicted"/>